<feature type="domain" description="NERD" evidence="1">
    <location>
        <begin position="16"/>
        <end position="131"/>
    </location>
</feature>
<proteinExistence type="predicted"/>
<evidence type="ECO:0000313" key="2">
    <source>
        <dbReference type="EMBL" id="MBA2850340.1"/>
    </source>
</evidence>
<sequence>MGFITSLSKHSLSPITGKLKDFPISLFLRNLDKNEYSILENYNLEYNGDSTVVDYIVSSKYGIFVINSKNMSGIISNSNDGKWIQKINGYENIIENPLLETHDFINALKEVIPLKNSEIIPITVFSTTSKLEVELDGVINSPEIVRKIKSYNTPAINQKNLENINSVLQASNSKNGLNVVKYPVTKIIDGNKKYFCPKCGSKLKVSKIENNFVCPNNKKCGSKL</sequence>
<protein>
    <submittedName>
        <fullName evidence="2">DNA-directed RNA polymerase subunit RPC12/RpoP</fullName>
    </submittedName>
</protein>
<name>A0A7J9NRN8_METMI</name>
<dbReference type="InterPro" id="IPR011528">
    <property type="entry name" value="NERD"/>
</dbReference>
<dbReference type="AlphaFoldDB" id="A0A7J9NRN8"/>
<evidence type="ECO:0000313" key="3">
    <source>
        <dbReference type="Proteomes" id="UP000564425"/>
    </source>
</evidence>
<dbReference type="EMBL" id="JACDUH010000001">
    <property type="protein sequence ID" value="MBA2850340.1"/>
    <property type="molecule type" value="Genomic_DNA"/>
</dbReference>
<accession>A0A7J9NRN8</accession>
<comment type="caution">
    <text evidence="2">The sequence shown here is derived from an EMBL/GenBank/DDBJ whole genome shotgun (WGS) entry which is preliminary data.</text>
</comment>
<dbReference type="Pfam" id="PF08378">
    <property type="entry name" value="NERD"/>
    <property type="match status" value="1"/>
</dbReference>
<keyword evidence="2" id="KW-0804">Transcription</keyword>
<dbReference type="PROSITE" id="PS50965">
    <property type="entry name" value="NERD"/>
    <property type="match status" value="1"/>
</dbReference>
<evidence type="ECO:0000259" key="1">
    <source>
        <dbReference type="PROSITE" id="PS50965"/>
    </source>
</evidence>
<gene>
    <name evidence="2" type="ORF">HNP86_000471</name>
</gene>
<organism evidence="2 3">
    <name type="scientific">Methanococcus maripaludis</name>
    <name type="common">Methanococcus deltae</name>
    <dbReference type="NCBI Taxonomy" id="39152"/>
    <lineage>
        <taxon>Archaea</taxon>
        <taxon>Methanobacteriati</taxon>
        <taxon>Methanobacteriota</taxon>
        <taxon>Methanomada group</taxon>
        <taxon>Methanococci</taxon>
        <taxon>Methanococcales</taxon>
        <taxon>Methanococcaceae</taxon>
        <taxon>Methanococcus</taxon>
    </lineage>
</organism>
<dbReference type="Proteomes" id="UP000564425">
    <property type="component" value="Unassembled WGS sequence"/>
</dbReference>
<dbReference type="RefSeq" id="WP_181500580.1">
    <property type="nucleotide sequence ID" value="NZ_JACDUH010000001.1"/>
</dbReference>
<reference evidence="2 3" key="1">
    <citation type="submission" date="2020-07" db="EMBL/GenBank/DDBJ databases">
        <title>Genomic Encyclopedia of Type Strains, Phase IV (KMG-V): Genome sequencing to study the core and pangenomes of soil and plant-associated prokaryotes.</title>
        <authorList>
            <person name="Whitman W."/>
        </authorList>
    </citation>
    <scope>NUCLEOTIDE SEQUENCE [LARGE SCALE GENOMIC DNA]</scope>
    <source>
        <strain evidence="2 3">A1</strain>
    </source>
</reference>
<keyword evidence="2" id="KW-0240">DNA-directed RNA polymerase</keyword>
<dbReference type="GO" id="GO:0000428">
    <property type="term" value="C:DNA-directed RNA polymerase complex"/>
    <property type="evidence" value="ECO:0007669"/>
    <property type="project" value="UniProtKB-KW"/>
</dbReference>